<dbReference type="OrthoDB" id="5404651at2759"/>
<organism evidence="1 2">
    <name type="scientific">Hanseniaspora uvarum</name>
    <name type="common">Yeast</name>
    <name type="synonym">Kloeckera apiculata</name>
    <dbReference type="NCBI Taxonomy" id="29833"/>
    <lineage>
        <taxon>Eukaryota</taxon>
        <taxon>Fungi</taxon>
        <taxon>Dikarya</taxon>
        <taxon>Ascomycota</taxon>
        <taxon>Saccharomycotina</taxon>
        <taxon>Saccharomycetes</taxon>
        <taxon>Saccharomycodales</taxon>
        <taxon>Saccharomycodaceae</taxon>
        <taxon>Hanseniaspora</taxon>
    </lineage>
</organism>
<evidence type="ECO:0000313" key="2">
    <source>
        <dbReference type="Proteomes" id="UP000095358"/>
    </source>
</evidence>
<dbReference type="EMBL" id="LPNN01000010">
    <property type="protein sequence ID" value="OEJ81788.1"/>
    <property type="molecule type" value="Genomic_DNA"/>
</dbReference>
<name>A0A1E5R4J5_HANUV</name>
<keyword evidence="2" id="KW-1185">Reference proteome</keyword>
<dbReference type="AlphaFoldDB" id="A0A1E5R4J5"/>
<gene>
    <name evidence="1" type="ORF">AWRI3580_g3857</name>
</gene>
<dbReference type="Proteomes" id="UP000095358">
    <property type="component" value="Unassembled WGS sequence"/>
</dbReference>
<comment type="caution">
    <text evidence="1">The sequence shown here is derived from an EMBL/GenBank/DDBJ whole genome shotgun (WGS) entry which is preliminary data.</text>
</comment>
<accession>A0A1E5R4J5</accession>
<protein>
    <submittedName>
        <fullName evidence="1">Uncharacterized protein</fullName>
    </submittedName>
</protein>
<proteinExistence type="predicted"/>
<dbReference type="VEuPathDB" id="FungiDB:AWRI3580_g3857"/>
<reference evidence="2" key="1">
    <citation type="journal article" date="2016" name="Genome Announc.">
        <title>Genome sequences of three species of Hanseniaspora isolated from spontaneous wine fermentations.</title>
        <authorList>
            <person name="Sternes P.R."/>
            <person name="Lee D."/>
            <person name="Kutyna D.R."/>
            <person name="Borneman A.R."/>
        </authorList>
    </citation>
    <scope>NUCLEOTIDE SEQUENCE [LARGE SCALE GENOMIC DNA]</scope>
    <source>
        <strain evidence="2">AWRI3580</strain>
    </source>
</reference>
<sequence length="459" mass="53860">MEIFISNISKGQNIPKFLSIDVVKNQYINILKKKIDNTKTHKFKNDTLKLSQPSVENINNVIECYLECIKNLDYANSFNNIPYMWNYFNSLLTIALNIETFEPKIASQFSQLFHDTLIYILDIFDTIDYETNEKFELKENLGLAVLKILQLIKPLSSSKSDNNSIYDDFETKKKKNAASKSNVLPIKHELLISVLPAIIKSFQNNGIYLKTIHTNIPMKLKNLDEYKLNTKTLNNLLIIDYYKSIWMLVNNQDVLESLKIQERVLSKYEKISQLEIQNASFYENFKTLIDLYTLTKLCLDEYIISEHQSQKIKNLVKIVRTANYYEFDQWLKQNKQWLLFNNLYYYIIENMMLVMFKNVLRYTVIATQTNKLKYEYVDVVLNKLINQPQLKNYSCTSLKTILELFSVKNGWIDMVETLISLNYIKGNIVSKLEVILLINDGSTKQLRQVMFPNVLSKLS</sequence>
<evidence type="ECO:0000313" key="1">
    <source>
        <dbReference type="EMBL" id="OEJ81788.1"/>
    </source>
</evidence>